<dbReference type="AlphaFoldDB" id="A0A0E9S8C9"/>
<protein>
    <submittedName>
        <fullName evidence="2">Uncharacterized protein</fullName>
    </submittedName>
</protein>
<dbReference type="EMBL" id="GBXM01071819">
    <property type="protein sequence ID" value="JAH36758.1"/>
    <property type="molecule type" value="Transcribed_RNA"/>
</dbReference>
<feature type="region of interest" description="Disordered" evidence="1">
    <location>
        <begin position="1"/>
        <end position="27"/>
    </location>
</feature>
<accession>A0A0E9S8C9</accession>
<evidence type="ECO:0000256" key="1">
    <source>
        <dbReference type="SAM" id="MobiDB-lite"/>
    </source>
</evidence>
<organism evidence="2">
    <name type="scientific">Anguilla anguilla</name>
    <name type="common">European freshwater eel</name>
    <name type="synonym">Muraena anguilla</name>
    <dbReference type="NCBI Taxonomy" id="7936"/>
    <lineage>
        <taxon>Eukaryota</taxon>
        <taxon>Metazoa</taxon>
        <taxon>Chordata</taxon>
        <taxon>Craniata</taxon>
        <taxon>Vertebrata</taxon>
        <taxon>Euteleostomi</taxon>
        <taxon>Actinopterygii</taxon>
        <taxon>Neopterygii</taxon>
        <taxon>Teleostei</taxon>
        <taxon>Anguilliformes</taxon>
        <taxon>Anguillidae</taxon>
        <taxon>Anguilla</taxon>
    </lineage>
</organism>
<sequence length="27" mass="3079">MCLRSRRAEGGQSSSTSYQRSRNYAIN</sequence>
<reference evidence="2" key="2">
    <citation type="journal article" date="2015" name="Fish Shellfish Immunol.">
        <title>Early steps in the European eel (Anguilla anguilla)-Vibrio vulnificus interaction in the gills: Role of the RtxA13 toxin.</title>
        <authorList>
            <person name="Callol A."/>
            <person name="Pajuelo D."/>
            <person name="Ebbesson L."/>
            <person name="Teles M."/>
            <person name="MacKenzie S."/>
            <person name="Amaro C."/>
        </authorList>
    </citation>
    <scope>NUCLEOTIDE SEQUENCE</scope>
</reference>
<name>A0A0E9S8C9_ANGAN</name>
<reference evidence="2" key="1">
    <citation type="submission" date="2014-11" db="EMBL/GenBank/DDBJ databases">
        <authorList>
            <person name="Amaro Gonzalez C."/>
        </authorList>
    </citation>
    <scope>NUCLEOTIDE SEQUENCE</scope>
</reference>
<proteinExistence type="predicted"/>
<feature type="compositionally biased region" description="Polar residues" evidence="1">
    <location>
        <begin position="11"/>
        <end position="27"/>
    </location>
</feature>
<evidence type="ECO:0000313" key="2">
    <source>
        <dbReference type="EMBL" id="JAH36758.1"/>
    </source>
</evidence>